<evidence type="ECO:0000256" key="1">
    <source>
        <dbReference type="SAM" id="MobiDB-lite"/>
    </source>
</evidence>
<keyword evidence="3" id="KW-1185">Reference proteome</keyword>
<evidence type="ECO:0000313" key="3">
    <source>
        <dbReference type="Proteomes" id="UP000005239"/>
    </source>
</evidence>
<dbReference type="AlphaFoldDB" id="A0A2A6BC44"/>
<sequence length="137" mass="15537">MAEAHEVIDISIDEEDSYDEPEYTPTSPSDSIYNISRSDSGDYPEPGYSPVSPSDFNIKNSLPDSDEYMEEDDNDIVLVDSAGNNLIKEKIDMLISENEKSTAECHQFSRSCPVCLIQNPNRRAVFFIFSAWHVLKY</sequence>
<feature type="compositionally biased region" description="Acidic residues" evidence="1">
    <location>
        <begin position="11"/>
        <end position="22"/>
    </location>
</feature>
<organism evidence="2 3">
    <name type="scientific">Pristionchus pacificus</name>
    <name type="common">Parasitic nematode worm</name>
    <dbReference type="NCBI Taxonomy" id="54126"/>
    <lineage>
        <taxon>Eukaryota</taxon>
        <taxon>Metazoa</taxon>
        <taxon>Ecdysozoa</taxon>
        <taxon>Nematoda</taxon>
        <taxon>Chromadorea</taxon>
        <taxon>Rhabditida</taxon>
        <taxon>Rhabditina</taxon>
        <taxon>Diplogasteromorpha</taxon>
        <taxon>Diplogasteroidea</taxon>
        <taxon>Neodiplogasteridae</taxon>
        <taxon>Pristionchus</taxon>
    </lineage>
</organism>
<accession>A0A8R1UFX2</accession>
<dbReference type="EnsemblMetazoa" id="PPA21878.1">
    <property type="protein sequence ID" value="PPA21878.1"/>
    <property type="gene ID" value="WBGene00111432"/>
</dbReference>
<accession>A0A2A6BC44</accession>
<gene>
    <name evidence="2" type="primary">WBGene00111432</name>
</gene>
<dbReference type="Proteomes" id="UP000005239">
    <property type="component" value="Unassembled WGS sequence"/>
</dbReference>
<feature type="region of interest" description="Disordered" evidence="1">
    <location>
        <begin position="1"/>
        <end position="56"/>
    </location>
</feature>
<feature type="compositionally biased region" description="Polar residues" evidence="1">
    <location>
        <begin position="24"/>
        <end position="38"/>
    </location>
</feature>
<reference evidence="3" key="1">
    <citation type="journal article" date="2008" name="Nat. Genet.">
        <title>The Pristionchus pacificus genome provides a unique perspective on nematode lifestyle and parasitism.</title>
        <authorList>
            <person name="Dieterich C."/>
            <person name="Clifton S.W."/>
            <person name="Schuster L.N."/>
            <person name="Chinwalla A."/>
            <person name="Delehaunty K."/>
            <person name="Dinkelacker I."/>
            <person name="Fulton L."/>
            <person name="Fulton R."/>
            <person name="Godfrey J."/>
            <person name="Minx P."/>
            <person name="Mitreva M."/>
            <person name="Roeseler W."/>
            <person name="Tian H."/>
            <person name="Witte H."/>
            <person name="Yang S.P."/>
            <person name="Wilson R.K."/>
            <person name="Sommer R.J."/>
        </authorList>
    </citation>
    <scope>NUCLEOTIDE SEQUENCE [LARGE SCALE GENOMIC DNA]</scope>
    <source>
        <strain evidence="3">PS312</strain>
    </source>
</reference>
<proteinExistence type="predicted"/>
<reference evidence="2" key="2">
    <citation type="submission" date="2022-06" db="UniProtKB">
        <authorList>
            <consortium name="EnsemblMetazoa"/>
        </authorList>
    </citation>
    <scope>IDENTIFICATION</scope>
    <source>
        <strain evidence="2">PS312</strain>
    </source>
</reference>
<name>A0A2A6BC44_PRIPA</name>
<protein>
    <submittedName>
        <fullName evidence="2">Uncharacterized protein</fullName>
    </submittedName>
</protein>
<evidence type="ECO:0000313" key="2">
    <source>
        <dbReference type="EnsemblMetazoa" id="PPA21878.1"/>
    </source>
</evidence>